<evidence type="ECO:0000313" key="13">
    <source>
        <dbReference type="RefSeq" id="XP_030076110.1"/>
    </source>
</evidence>
<dbReference type="CTD" id="69572"/>
<feature type="transmembrane region" description="Helical" evidence="8">
    <location>
        <begin position="353"/>
        <end position="371"/>
    </location>
</feature>
<keyword evidence="3" id="KW-0813">Transport</keyword>
<feature type="transmembrane region" description="Helical" evidence="8">
    <location>
        <begin position="134"/>
        <end position="153"/>
    </location>
</feature>
<dbReference type="KEGG" id="muo:115481174"/>
<protein>
    <recommendedName>
        <fullName evidence="7">Major facilitator superfamily domain-containing protein 3</fullName>
    </recommendedName>
</protein>
<comment type="subcellular location">
    <subcellularLocation>
        <location evidence="1">Membrane</location>
        <topology evidence="1">Multi-pass membrane protein</topology>
    </subcellularLocation>
</comment>
<keyword evidence="10" id="KW-1185">Reference proteome</keyword>
<dbReference type="FunFam" id="1.20.1250.20:FF:000176">
    <property type="entry name" value="Major facilitator superfamily domain containing 3"/>
    <property type="match status" value="1"/>
</dbReference>
<evidence type="ECO:0000256" key="7">
    <source>
        <dbReference type="ARBA" id="ARBA00069953"/>
    </source>
</evidence>
<dbReference type="InterPro" id="IPR036259">
    <property type="entry name" value="MFS_trans_sf"/>
</dbReference>
<keyword evidence="6 8" id="KW-0472">Membrane</keyword>
<dbReference type="GO" id="GO:0022857">
    <property type="term" value="F:transmembrane transporter activity"/>
    <property type="evidence" value="ECO:0007669"/>
    <property type="project" value="InterPro"/>
</dbReference>
<feature type="transmembrane region" description="Helical" evidence="8">
    <location>
        <begin position="159"/>
        <end position="177"/>
    </location>
</feature>
<evidence type="ECO:0000256" key="8">
    <source>
        <dbReference type="SAM" id="Phobius"/>
    </source>
</evidence>
<feature type="transmembrane region" description="Helical" evidence="8">
    <location>
        <begin position="377"/>
        <end position="400"/>
    </location>
</feature>
<dbReference type="GeneID" id="115481174"/>
<feature type="transmembrane region" description="Helical" evidence="8">
    <location>
        <begin position="309"/>
        <end position="332"/>
    </location>
</feature>
<dbReference type="InterPro" id="IPR011701">
    <property type="entry name" value="MFS"/>
</dbReference>
<dbReference type="SUPFAM" id="SSF103473">
    <property type="entry name" value="MFS general substrate transporter"/>
    <property type="match status" value="1"/>
</dbReference>
<accession>A0A6P7ZK95</accession>
<dbReference type="PANTHER" id="PTHR12778:SF10">
    <property type="entry name" value="MAJOR FACILITATOR SUPERFAMILY DOMAIN-CONTAINING PROTEIN 3"/>
    <property type="match status" value="1"/>
</dbReference>
<dbReference type="OrthoDB" id="6415790at2759"/>
<keyword evidence="5 8" id="KW-1133">Transmembrane helix</keyword>
<dbReference type="RefSeq" id="XP_030076110.1">
    <property type="nucleotide sequence ID" value="XM_030220250.1"/>
</dbReference>
<dbReference type="InterPro" id="IPR020846">
    <property type="entry name" value="MFS_dom"/>
</dbReference>
<dbReference type="RefSeq" id="XP_030076091.1">
    <property type="nucleotide sequence ID" value="XM_030220231.1"/>
</dbReference>
<evidence type="ECO:0000259" key="9">
    <source>
        <dbReference type="PROSITE" id="PS50850"/>
    </source>
</evidence>
<evidence type="ECO:0000313" key="12">
    <source>
        <dbReference type="RefSeq" id="XP_030076101.1"/>
    </source>
</evidence>
<feature type="transmembrane region" description="Helical" evidence="8">
    <location>
        <begin position="282"/>
        <end position="303"/>
    </location>
</feature>
<evidence type="ECO:0000256" key="3">
    <source>
        <dbReference type="ARBA" id="ARBA00022448"/>
    </source>
</evidence>
<dbReference type="RefSeq" id="XP_030076101.1">
    <property type="nucleotide sequence ID" value="XM_030220241.1"/>
</dbReference>
<evidence type="ECO:0000256" key="2">
    <source>
        <dbReference type="ARBA" id="ARBA00008335"/>
    </source>
</evidence>
<evidence type="ECO:0000313" key="10">
    <source>
        <dbReference type="Proteomes" id="UP000515156"/>
    </source>
</evidence>
<evidence type="ECO:0000256" key="5">
    <source>
        <dbReference type="ARBA" id="ARBA00022989"/>
    </source>
</evidence>
<organism evidence="10 12">
    <name type="scientific">Microcaecilia unicolor</name>
    <dbReference type="NCBI Taxonomy" id="1415580"/>
    <lineage>
        <taxon>Eukaryota</taxon>
        <taxon>Metazoa</taxon>
        <taxon>Chordata</taxon>
        <taxon>Craniata</taxon>
        <taxon>Vertebrata</taxon>
        <taxon>Euteleostomi</taxon>
        <taxon>Amphibia</taxon>
        <taxon>Gymnophiona</taxon>
        <taxon>Siphonopidae</taxon>
        <taxon>Microcaecilia</taxon>
    </lineage>
</organism>
<feature type="transmembrane region" description="Helical" evidence="8">
    <location>
        <begin position="67"/>
        <end position="87"/>
    </location>
</feature>
<feature type="domain" description="Major facilitator superfamily (MFS) profile" evidence="9">
    <location>
        <begin position="3"/>
        <end position="402"/>
    </location>
</feature>
<evidence type="ECO:0000313" key="14">
    <source>
        <dbReference type="RefSeq" id="XP_030076120.1"/>
    </source>
</evidence>
<dbReference type="Gene3D" id="1.20.1250.20">
    <property type="entry name" value="MFS general substrate transporter like domains"/>
    <property type="match status" value="1"/>
</dbReference>
<dbReference type="AlphaFoldDB" id="A0A6P7ZK95"/>
<gene>
    <name evidence="11 12 13 14" type="primary">MFSD3</name>
</gene>
<dbReference type="InterPro" id="IPR004752">
    <property type="entry name" value="AmpG_permease/AT-1"/>
</dbReference>
<reference evidence="11 12" key="1">
    <citation type="submission" date="2025-04" db="UniProtKB">
        <authorList>
            <consortium name="RefSeq"/>
        </authorList>
    </citation>
    <scope>IDENTIFICATION</scope>
</reference>
<evidence type="ECO:0000256" key="4">
    <source>
        <dbReference type="ARBA" id="ARBA00022692"/>
    </source>
</evidence>
<name>A0A6P7ZK95_9AMPH</name>
<sequence length="402" mass="44862">MMKYTLLGVLYFVQGMPYGLQSSLLPIYLRGVGLSFTHISLTKVLYFPWILKVLWAPFVDQCWTKKTWLLLSLCGLAVTCLVCSLLSPELDLFLLAVILLLMNFFASVQDVAVDGLAVKILNRKELGFGNTIQVVGYKLGSVLAGGGFLTVMHMLGWNILFLLLASVYFIAILYTWMSPEFVVIPKNPTLMKLRAKSKALNASEIPKELLRVPGTLWTLGFVLIYKLGENGATNMFPLFLLDHGLSPAELGFWNGMVGMIFSVGGSTLGGIVQNKQSKLNDLLRTSLMLRLLGLCFQTILLLVFTSDLWYMIVAAVLSIIVQHFIAGLLTTLTFSLMMNCTQRAEERIQATHYSLLATMEVLGKLCFSTLVGGLVDWTSFIFCYLVFIFLSFIPIIYTLYEP</sequence>
<dbReference type="PROSITE" id="PS50850">
    <property type="entry name" value="MFS"/>
    <property type="match status" value="1"/>
</dbReference>
<dbReference type="GO" id="GO:0016020">
    <property type="term" value="C:membrane"/>
    <property type="evidence" value="ECO:0007669"/>
    <property type="project" value="UniProtKB-SubCell"/>
</dbReference>
<dbReference type="CDD" id="cd17485">
    <property type="entry name" value="MFS_MFSD3"/>
    <property type="match status" value="1"/>
</dbReference>
<dbReference type="Proteomes" id="UP000515156">
    <property type="component" value="Chromosome 1"/>
</dbReference>
<evidence type="ECO:0000256" key="6">
    <source>
        <dbReference type="ARBA" id="ARBA00023136"/>
    </source>
</evidence>
<comment type="similarity">
    <text evidence="2">Belongs to the major facilitator superfamily.</text>
</comment>
<dbReference type="PANTHER" id="PTHR12778">
    <property type="entry name" value="SOLUTE CARRIER FAMILY 33 ACETYL-COA TRANSPORTER -RELATED"/>
    <property type="match status" value="1"/>
</dbReference>
<keyword evidence="4 8" id="KW-0812">Transmembrane</keyword>
<evidence type="ECO:0000313" key="11">
    <source>
        <dbReference type="RefSeq" id="XP_030076091.1"/>
    </source>
</evidence>
<feature type="transmembrane region" description="Helical" evidence="8">
    <location>
        <begin position="93"/>
        <end position="113"/>
    </location>
</feature>
<dbReference type="Pfam" id="PF07690">
    <property type="entry name" value="MFS_1"/>
    <property type="match status" value="1"/>
</dbReference>
<proteinExistence type="inferred from homology"/>
<dbReference type="RefSeq" id="XP_030076120.1">
    <property type="nucleotide sequence ID" value="XM_030220260.1"/>
</dbReference>
<feature type="transmembrane region" description="Helical" evidence="8">
    <location>
        <begin position="250"/>
        <end position="270"/>
    </location>
</feature>
<evidence type="ECO:0000256" key="1">
    <source>
        <dbReference type="ARBA" id="ARBA00004141"/>
    </source>
</evidence>